<evidence type="ECO:0000313" key="2">
    <source>
        <dbReference type="Proteomes" id="UP000288716"/>
    </source>
</evidence>
<name>A0A443RX04_9ACAR</name>
<dbReference type="InterPro" id="IPR036397">
    <property type="entry name" value="RNaseH_sf"/>
</dbReference>
<keyword evidence="1" id="KW-0808">Transferase</keyword>
<proteinExistence type="predicted"/>
<reference evidence="1 2" key="1">
    <citation type="journal article" date="2018" name="Gigascience">
        <title>Genomes of trombidid mites reveal novel predicted allergens and laterally-transferred genes associated with secondary metabolism.</title>
        <authorList>
            <person name="Dong X."/>
            <person name="Chaisiri K."/>
            <person name="Xia D."/>
            <person name="Armstrong S.D."/>
            <person name="Fang Y."/>
            <person name="Donnelly M.J."/>
            <person name="Kadowaki T."/>
            <person name="McGarry J.W."/>
            <person name="Darby A.C."/>
            <person name="Makepeace B.L."/>
        </authorList>
    </citation>
    <scope>NUCLEOTIDE SEQUENCE [LARGE SCALE GENOMIC DNA]</scope>
    <source>
        <strain evidence="1">UoL-UT</strain>
    </source>
</reference>
<dbReference type="GO" id="GO:0008168">
    <property type="term" value="F:methyltransferase activity"/>
    <property type="evidence" value="ECO:0007669"/>
    <property type="project" value="UniProtKB-KW"/>
</dbReference>
<sequence>MIQLIDENLLDAHKNLFSDEFAHPARLTVWCAISSKGIFGPIFATQNINKQWYKNMLENEFVPKIRDSNRLYDFHFMQDEATPDRTRVLHYLS</sequence>
<evidence type="ECO:0000313" key="1">
    <source>
        <dbReference type="EMBL" id="RWS19892.1"/>
    </source>
</evidence>
<accession>A0A443RX04</accession>
<gene>
    <name evidence="1" type="ORF">B4U80_01406</name>
</gene>
<organism evidence="1 2">
    <name type="scientific">Leptotrombidium deliense</name>
    <dbReference type="NCBI Taxonomy" id="299467"/>
    <lineage>
        <taxon>Eukaryota</taxon>
        <taxon>Metazoa</taxon>
        <taxon>Ecdysozoa</taxon>
        <taxon>Arthropoda</taxon>
        <taxon>Chelicerata</taxon>
        <taxon>Arachnida</taxon>
        <taxon>Acari</taxon>
        <taxon>Acariformes</taxon>
        <taxon>Trombidiformes</taxon>
        <taxon>Prostigmata</taxon>
        <taxon>Anystina</taxon>
        <taxon>Parasitengona</taxon>
        <taxon>Trombiculoidea</taxon>
        <taxon>Trombiculidae</taxon>
        <taxon>Leptotrombidium</taxon>
    </lineage>
</organism>
<dbReference type="AlphaFoldDB" id="A0A443RX04"/>
<dbReference type="OrthoDB" id="6513831at2759"/>
<keyword evidence="1" id="KW-0489">Methyltransferase</keyword>
<dbReference type="GO" id="GO:0032259">
    <property type="term" value="P:methylation"/>
    <property type="evidence" value="ECO:0007669"/>
    <property type="project" value="UniProtKB-KW"/>
</dbReference>
<dbReference type="Proteomes" id="UP000288716">
    <property type="component" value="Unassembled WGS sequence"/>
</dbReference>
<dbReference type="VEuPathDB" id="VectorBase:LDEU012148"/>
<comment type="caution">
    <text evidence="1">The sequence shown here is derived from an EMBL/GenBank/DDBJ whole genome shotgun (WGS) entry which is preliminary data.</text>
</comment>
<dbReference type="GO" id="GO:0003676">
    <property type="term" value="F:nucleic acid binding"/>
    <property type="evidence" value="ECO:0007669"/>
    <property type="project" value="InterPro"/>
</dbReference>
<keyword evidence="2" id="KW-1185">Reference proteome</keyword>
<dbReference type="EMBL" id="NCKV01021849">
    <property type="protein sequence ID" value="RWS19892.1"/>
    <property type="molecule type" value="Genomic_DNA"/>
</dbReference>
<dbReference type="Gene3D" id="3.30.420.10">
    <property type="entry name" value="Ribonuclease H-like superfamily/Ribonuclease H"/>
    <property type="match status" value="1"/>
</dbReference>
<protein>
    <submittedName>
        <fullName evidence="1">Histone-lysine N-methyltransferase SETMAR-like protein</fullName>
    </submittedName>
</protein>